<dbReference type="Proteomes" id="UP001310692">
    <property type="component" value="Unassembled WGS sequence"/>
</dbReference>
<feature type="region of interest" description="Disordered" evidence="1">
    <location>
        <begin position="1"/>
        <end position="50"/>
    </location>
</feature>
<dbReference type="InterPro" id="IPR019704">
    <property type="entry name" value="Flagellar_assmbl_FliX_class2"/>
</dbReference>
<dbReference type="EMBL" id="JAZDRO010000004">
    <property type="protein sequence ID" value="MEE2567048.1"/>
    <property type="molecule type" value="Genomic_DNA"/>
</dbReference>
<keyword evidence="3" id="KW-1185">Reference proteome</keyword>
<evidence type="ECO:0000256" key="1">
    <source>
        <dbReference type="SAM" id="MobiDB-lite"/>
    </source>
</evidence>
<keyword evidence="2" id="KW-0282">Flagellum</keyword>
<accession>A0ABU7LZS5</accession>
<dbReference type="RefSeq" id="WP_330196607.1">
    <property type="nucleotide sequence ID" value="NZ_JAZDRO010000004.1"/>
</dbReference>
<comment type="caution">
    <text evidence="2">The sequence shown here is derived from an EMBL/GenBank/DDBJ whole genome shotgun (WGS) entry which is preliminary data.</text>
</comment>
<gene>
    <name evidence="2" type="ORF">V0U35_10180</name>
</gene>
<evidence type="ECO:0000313" key="2">
    <source>
        <dbReference type="EMBL" id="MEE2567048.1"/>
    </source>
</evidence>
<feature type="compositionally biased region" description="Polar residues" evidence="1">
    <location>
        <begin position="1"/>
        <end position="14"/>
    </location>
</feature>
<dbReference type="Pfam" id="PF10768">
    <property type="entry name" value="FliX"/>
    <property type="match status" value="1"/>
</dbReference>
<proteinExistence type="predicted"/>
<protein>
    <submittedName>
        <fullName evidence="2">Flagellar assembly protein FliX</fullName>
    </submittedName>
</protein>
<reference evidence="2 3" key="1">
    <citation type="submission" date="2024-01" db="EMBL/GenBank/DDBJ databases">
        <title>Hyphobacterium bacterium isolated from marine sediment.</title>
        <authorList>
            <person name="Zhao S."/>
        </authorList>
    </citation>
    <scope>NUCLEOTIDE SEQUENCE [LARGE SCALE GENOMIC DNA]</scope>
    <source>
        <strain evidence="2 3">Y60-23</strain>
    </source>
</reference>
<feature type="compositionally biased region" description="Low complexity" evidence="1">
    <location>
        <begin position="27"/>
        <end position="50"/>
    </location>
</feature>
<organism evidence="2 3">
    <name type="scientific">Hyphobacterium marinum</name>
    <dbReference type="NCBI Taxonomy" id="3116574"/>
    <lineage>
        <taxon>Bacteria</taxon>
        <taxon>Pseudomonadati</taxon>
        <taxon>Pseudomonadota</taxon>
        <taxon>Alphaproteobacteria</taxon>
        <taxon>Maricaulales</taxon>
        <taxon>Maricaulaceae</taxon>
        <taxon>Hyphobacterium</taxon>
    </lineage>
</organism>
<keyword evidence="2" id="KW-0969">Cilium</keyword>
<evidence type="ECO:0000313" key="3">
    <source>
        <dbReference type="Proteomes" id="UP001310692"/>
    </source>
</evidence>
<keyword evidence="2" id="KW-0966">Cell projection</keyword>
<name>A0ABU7LZS5_9PROT</name>
<sequence>MKVTGPRSTQSTQSARRKPGAGGGADGFSVGSASGQRAAAPAAGTSGASGVSSVDAILALQSVGDFKEAKKQATGRALSMLDVLDDLKLALLEGGIPQSRLVALMDLLRSRREATNEPGLEAALDEVEVRAAVELAKLRA</sequence>